<dbReference type="EMBL" id="CP002292">
    <property type="protein sequence ID" value="ADP71286.1"/>
    <property type="molecule type" value="Genomic_DNA"/>
</dbReference>
<dbReference type="KEGG" id="rva:Rvan_2058"/>
<evidence type="ECO:0008006" key="3">
    <source>
        <dbReference type="Google" id="ProtNLM"/>
    </source>
</evidence>
<dbReference type="Gene3D" id="3.30.460.10">
    <property type="entry name" value="Beta Polymerase, domain 2"/>
    <property type="match status" value="1"/>
</dbReference>
<protein>
    <recommendedName>
        <fullName evidence="3">Polymerase nucleotidyl transferase domain-containing protein</fullName>
    </recommendedName>
</protein>
<accession>E3I1Y5</accession>
<name>E3I1Y5_RHOVT</name>
<dbReference type="Pfam" id="PF04229">
    <property type="entry name" value="GrpB"/>
    <property type="match status" value="1"/>
</dbReference>
<dbReference type="OrthoDB" id="9799092at2"/>
<dbReference type="InterPro" id="IPR007344">
    <property type="entry name" value="GrpB/CoaE"/>
</dbReference>
<sequence>MARHDLFGLALDADAARRAAEALFETVKRELDSVLPTCAEALHIGATSIPGCLTKGDLDIVVRVERADFSGVKRCFSTLFSPNVGSTCTDDFAAFEDDRRTPHLGIQLTAKVAAKDVFVGRILRARPSSVRPSK</sequence>
<dbReference type="HOGENOM" id="CLU_136761_0_0_5"/>
<gene>
    <name evidence="1" type="ordered locus">Rvan_2058</name>
</gene>
<dbReference type="InterPro" id="IPR043519">
    <property type="entry name" value="NT_sf"/>
</dbReference>
<keyword evidence="2" id="KW-1185">Reference proteome</keyword>
<evidence type="ECO:0000313" key="2">
    <source>
        <dbReference type="Proteomes" id="UP000001399"/>
    </source>
</evidence>
<reference evidence="2" key="1">
    <citation type="journal article" date="2011" name="J. Bacteriol.">
        <title>Genome sequences of eight morphologically diverse alphaproteobacteria.</title>
        <authorList>
            <consortium name="US DOE Joint Genome Institute"/>
            <person name="Brown P.J."/>
            <person name="Kysela D.T."/>
            <person name="Buechlein A."/>
            <person name="Hemmerich C."/>
            <person name="Brun Y.V."/>
        </authorList>
    </citation>
    <scope>NUCLEOTIDE SEQUENCE [LARGE SCALE GENOMIC DNA]</scope>
    <source>
        <strain evidence="2">ATCC 17100 / ATH 3.1.1 / DSM 162 / LMG 4299</strain>
    </source>
</reference>
<dbReference type="SUPFAM" id="SSF81301">
    <property type="entry name" value="Nucleotidyltransferase"/>
    <property type="match status" value="1"/>
</dbReference>
<dbReference type="AlphaFoldDB" id="E3I1Y5"/>
<evidence type="ECO:0000313" key="1">
    <source>
        <dbReference type="EMBL" id="ADP71286.1"/>
    </source>
</evidence>
<dbReference type="eggNOG" id="COG2320">
    <property type="taxonomic scope" value="Bacteria"/>
</dbReference>
<proteinExistence type="predicted"/>
<dbReference type="Proteomes" id="UP000001399">
    <property type="component" value="Chromosome"/>
</dbReference>
<dbReference type="RefSeq" id="WP_013419669.1">
    <property type="nucleotide sequence ID" value="NC_014664.1"/>
</dbReference>
<organism evidence="1 2">
    <name type="scientific">Rhodomicrobium vannielii (strain ATCC 17100 / DSM 162 / LMG 4299 / NCIMB 10020 / ATH 3.1.1)</name>
    <dbReference type="NCBI Taxonomy" id="648757"/>
    <lineage>
        <taxon>Bacteria</taxon>
        <taxon>Pseudomonadati</taxon>
        <taxon>Pseudomonadota</taxon>
        <taxon>Alphaproteobacteria</taxon>
        <taxon>Hyphomicrobiales</taxon>
        <taxon>Hyphomicrobiaceae</taxon>
        <taxon>Rhodomicrobium</taxon>
    </lineage>
</organism>